<proteinExistence type="predicted"/>
<organism evidence="3 4">
    <name type="scientific">Fusobacterium nucleatum subsp. nucleatum</name>
    <dbReference type="NCBI Taxonomy" id="76856"/>
    <lineage>
        <taxon>Bacteria</taxon>
        <taxon>Fusobacteriati</taxon>
        <taxon>Fusobacteriota</taxon>
        <taxon>Fusobacteriia</taxon>
        <taxon>Fusobacteriales</taxon>
        <taxon>Fusobacteriaceae</taxon>
        <taxon>Fusobacterium</taxon>
    </lineage>
</organism>
<dbReference type="AlphaFoldDB" id="A0A0X3Y1Q3"/>
<dbReference type="Pfam" id="PF21821">
    <property type="entry name" value="Dit_like"/>
    <property type="match status" value="1"/>
</dbReference>
<protein>
    <recommendedName>
        <fullName evidence="2">Dit-like phage tail protein N-terminal domain-containing protein</fullName>
    </recommendedName>
</protein>
<dbReference type="EMBL" id="LMVH01000001">
    <property type="protein sequence ID" value="KUL98963.1"/>
    <property type="molecule type" value="Genomic_DNA"/>
</dbReference>
<evidence type="ECO:0000313" key="3">
    <source>
        <dbReference type="EMBL" id="KUL98963.1"/>
    </source>
</evidence>
<dbReference type="RefSeq" id="WP_059222708.1">
    <property type="nucleotide sequence ID" value="NZ_LMVH01000001.1"/>
</dbReference>
<evidence type="ECO:0000313" key="4">
    <source>
        <dbReference type="Proteomes" id="UP000054800"/>
    </source>
</evidence>
<comment type="caution">
    <text evidence="3">The sequence shown here is derived from an EMBL/GenBank/DDBJ whole genome shotgun (WGS) entry which is preliminary data.</text>
</comment>
<feature type="compositionally biased region" description="Basic and acidic residues" evidence="1">
    <location>
        <begin position="181"/>
        <end position="199"/>
    </location>
</feature>
<reference evidence="3 4" key="1">
    <citation type="submission" date="2015-10" db="EMBL/GenBank/DDBJ databases">
        <authorList>
            <person name="Gilbert D.G."/>
        </authorList>
    </citation>
    <scope>NUCLEOTIDE SEQUENCE [LARGE SCALE GENOMIC DNA]</scope>
    <source>
        <strain evidence="3 4">ChDC F311</strain>
    </source>
</reference>
<evidence type="ECO:0000256" key="1">
    <source>
        <dbReference type="SAM" id="MobiDB-lite"/>
    </source>
</evidence>
<sequence>MFSITNLMSKVSSFLSSANSLSNQIDNHIKKTPPILLGNIQLQLVSDVSESYSNDVPTVPIDDGTQIADNITPNPLELSFKVQIVGANHKEIFEKIIELRNKRELVDLYMVKLYKNMAITSIENTITSLYYTEFTISLVEIKIAHVSMIPAPSKKAKPAVRKKTKIKTGAKVRNKINEVRKNANGTKDWEGDLQSEHIKLPNSNGGEKSAGGGAF</sequence>
<feature type="region of interest" description="Disordered" evidence="1">
    <location>
        <begin position="181"/>
        <end position="215"/>
    </location>
</feature>
<dbReference type="InterPro" id="IPR048494">
    <property type="entry name" value="Dit-like_N"/>
</dbReference>
<evidence type="ECO:0000259" key="2">
    <source>
        <dbReference type="Pfam" id="PF21821"/>
    </source>
</evidence>
<name>A0A0X3Y1Q3_FUSNC</name>
<dbReference type="Proteomes" id="UP000054800">
    <property type="component" value="Unassembled WGS sequence"/>
</dbReference>
<gene>
    <name evidence="3" type="ORF">RO03_05375</name>
</gene>
<accession>A0A0X3Y1Q3</accession>
<feature type="domain" description="Dit-like phage tail protein N-terminal" evidence="2">
    <location>
        <begin position="43"/>
        <end position="148"/>
    </location>
</feature>